<dbReference type="OrthoDB" id="7408327at2"/>
<protein>
    <submittedName>
        <fullName evidence="2">Uncharacterized protein</fullName>
    </submittedName>
</protein>
<evidence type="ECO:0000256" key="1">
    <source>
        <dbReference type="SAM" id="Phobius"/>
    </source>
</evidence>
<feature type="transmembrane region" description="Helical" evidence="1">
    <location>
        <begin position="48"/>
        <end position="67"/>
    </location>
</feature>
<feature type="transmembrane region" description="Helical" evidence="1">
    <location>
        <begin position="115"/>
        <end position="135"/>
    </location>
</feature>
<feature type="transmembrane region" description="Helical" evidence="1">
    <location>
        <begin position="17"/>
        <end position="36"/>
    </location>
</feature>
<dbReference type="AlphaFoldDB" id="A0A844YIQ8"/>
<keyword evidence="1" id="KW-0812">Transmembrane</keyword>
<name>A0A844YIQ8_9SPHN</name>
<comment type="caution">
    <text evidence="2">The sequence shown here is derived from an EMBL/GenBank/DDBJ whole genome shotgun (WGS) entry which is preliminary data.</text>
</comment>
<feature type="transmembrane region" description="Helical" evidence="1">
    <location>
        <begin position="88"/>
        <end position="109"/>
    </location>
</feature>
<keyword evidence="1" id="KW-1133">Transmembrane helix</keyword>
<keyword evidence="1" id="KW-0472">Membrane</keyword>
<proteinExistence type="predicted"/>
<gene>
    <name evidence="2" type="ORF">GRI48_10260</name>
</gene>
<organism evidence="2 3">
    <name type="scientific">Qipengyuania oceanensis</name>
    <dbReference type="NCBI Taxonomy" id="1463597"/>
    <lineage>
        <taxon>Bacteria</taxon>
        <taxon>Pseudomonadati</taxon>
        <taxon>Pseudomonadota</taxon>
        <taxon>Alphaproteobacteria</taxon>
        <taxon>Sphingomonadales</taxon>
        <taxon>Erythrobacteraceae</taxon>
        <taxon>Qipengyuania</taxon>
    </lineage>
</organism>
<evidence type="ECO:0000313" key="3">
    <source>
        <dbReference type="Proteomes" id="UP000445582"/>
    </source>
</evidence>
<sequence>MQTDFEQAERISQRRPAFLSLMALLFLAQQSVFFTFDGRAVSAVKMGAWTVLALVLLAYLLTGGHWLRSKRVRELANDELSTMNRMRGVMAGFGAAIFTAILVFVVAPFEPIEAPLAGHLVASVGIGGALIRFALLERKGDG</sequence>
<evidence type="ECO:0000313" key="2">
    <source>
        <dbReference type="EMBL" id="MXO63395.1"/>
    </source>
</evidence>
<dbReference type="RefSeq" id="WP_160674979.1">
    <property type="nucleotide sequence ID" value="NZ_WTYN01000001.1"/>
</dbReference>
<dbReference type="Proteomes" id="UP000445582">
    <property type="component" value="Unassembled WGS sequence"/>
</dbReference>
<keyword evidence="3" id="KW-1185">Reference proteome</keyword>
<accession>A0A844YIQ8</accession>
<reference evidence="2 3" key="1">
    <citation type="submission" date="2019-12" db="EMBL/GenBank/DDBJ databases">
        <title>Genomic-based taxomic classification of the family Erythrobacteraceae.</title>
        <authorList>
            <person name="Xu L."/>
        </authorList>
    </citation>
    <scope>NUCLEOTIDE SEQUENCE [LARGE SCALE GENOMIC DNA]</scope>
    <source>
        <strain evidence="2 3">MCCC 1A09965</strain>
    </source>
</reference>
<dbReference type="EMBL" id="WTYN01000001">
    <property type="protein sequence ID" value="MXO63395.1"/>
    <property type="molecule type" value="Genomic_DNA"/>
</dbReference>